<dbReference type="InterPro" id="IPR036877">
    <property type="entry name" value="SUI1_dom_sf"/>
</dbReference>
<dbReference type="PIRSF" id="PIRSF037511">
    <property type="entry name" value="Transl_init_SUI1_pro"/>
    <property type="match status" value="1"/>
</dbReference>
<dbReference type="Proteomes" id="UP000317371">
    <property type="component" value="Unassembled WGS sequence"/>
</dbReference>
<evidence type="ECO:0000313" key="6">
    <source>
        <dbReference type="Proteomes" id="UP000317371"/>
    </source>
</evidence>
<gene>
    <name evidence="5" type="ORF">FKZ61_23570</name>
</gene>
<dbReference type="PROSITE" id="PS50296">
    <property type="entry name" value="SUI1"/>
    <property type="match status" value="1"/>
</dbReference>
<evidence type="ECO:0000259" key="4">
    <source>
        <dbReference type="PROSITE" id="PS50296"/>
    </source>
</evidence>
<name>A0A540V836_9CHLR</name>
<sequence length="117" mass="12486">MATQDRRIVFSTDPEPESEHQAVSLPANPAAAIPSLQQNFPVRVFLERKGRGGKTVCVIKGVMSPPAGKQALLKLLKQRLGTGGAVKGDNLEIQGDHRETIVAMLRELGYQAKAAGG</sequence>
<protein>
    <submittedName>
        <fullName evidence="5">Translation initiation factor</fullName>
    </submittedName>
</protein>
<dbReference type="OrthoDB" id="9792915at2"/>
<evidence type="ECO:0000256" key="3">
    <source>
        <dbReference type="SAM" id="MobiDB-lite"/>
    </source>
</evidence>
<evidence type="ECO:0000313" key="5">
    <source>
        <dbReference type="EMBL" id="TQE92926.1"/>
    </source>
</evidence>
<reference evidence="5 6" key="1">
    <citation type="submission" date="2019-06" db="EMBL/GenBank/DDBJ databases">
        <title>Genome sequence of Litorilinea aerophila BAA-2444.</title>
        <authorList>
            <person name="Maclea K.S."/>
            <person name="Maurais E.G."/>
            <person name="Iannazzi L.C."/>
        </authorList>
    </citation>
    <scope>NUCLEOTIDE SEQUENCE [LARGE SCALE GENOMIC DNA]</scope>
    <source>
        <strain evidence="5 6">ATCC BAA-2444</strain>
    </source>
</reference>
<evidence type="ECO:0000256" key="2">
    <source>
        <dbReference type="ARBA" id="ARBA00022917"/>
    </source>
</evidence>
<feature type="region of interest" description="Disordered" evidence="3">
    <location>
        <begin position="1"/>
        <end position="20"/>
    </location>
</feature>
<dbReference type="InterPro" id="IPR005872">
    <property type="entry name" value="SUI1_arc_bac"/>
</dbReference>
<dbReference type="EMBL" id="VIGC01000075">
    <property type="protein sequence ID" value="TQE92926.1"/>
    <property type="molecule type" value="Genomic_DNA"/>
</dbReference>
<dbReference type="InterPro" id="IPR001950">
    <property type="entry name" value="SUI1"/>
</dbReference>
<evidence type="ECO:0000256" key="1">
    <source>
        <dbReference type="ARBA" id="ARBA00022845"/>
    </source>
</evidence>
<dbReference type="RefSeq" id="WP_141612627.1">
    <property type="nucleotide sequence ID" value="NZ_VIGC02000073.1"/>
</dbReference>
<dbReference type="CDD" id="cd11567">
    <property type="entry name" value="YciH_like"/>
    <property type="match status" value="1"/>
</dbReference>
<dbReference type="GO" id="GO:0003743">
    <property type="term" value="F:translation initiation factor activity"/>
    <property type="evidence" value="ECO:0007669"/>
    <property type="project" value="UniProtKB-KW"/>
</dbReference>
<dbReference type="AlphaFoldDB" id="A0A540V836"/>
<keyword evidence="2" id="KW-0648">Protein biosynthesis</keyword>
<proteinExistence type="predicted"/>
<dbReference type="Pfam" id="PF01253">
    <property type="entry name" value="SUI1"/>
    <property type="match status" value="1"/>
</dbReference>
<comment type="caution">
    <text evidence="5">The sequence shown here is derived from an EMBL/GenBank/DDBJ whole genome shotgun (WGS) entry which is preliminary data.</text>
</comment>
<dbReference type="Gene3D" id="3.30.780.10">
    <property type="entry name" value="SUI1-like domain"/>
    <property type="match status" value="1"/>
</dbReference>
<keyword evidence="6" id="KW-1185">Reference proteome</keyword>
<keyword evidence="1" id="KW-0810">Translation regulation</keyword>
<keyword evidence="5" id="KW-0396">Initiation factor</keyword>
<dbReference type="SUPFAM" id="SSF55159">
    <property type="entry name" value="eIF1-like"/>
    <property type="match status" value="1"/>
</dbReference>
<feature type="domain" description="SUI1" evidence="4">
    <location>
        <begin position="49"/>
        <end position="109"/>
    </location>
</feature>
<dbReference type="GO" id="GO:0006417">
    <property type="term" value="P:regulation of translation"/>
    <property type="evidence" value="ECO:0007669"/>
    <property type="project" value="UniProtKB-KW"/>
</dbReference>
<accession>A0A540V836</accession>
<dbReference type="InParanoid" id="A0A540V836"/>
<organism evidence="5 6">
    <name type="scientific">Litorilinea aerophila</name>
    <dbReference type="NCBI Taxonomy" id="1204385"/>
    <lineage>
        <taxon>Bacteria</taxon>
        <taxon>Bacillati</taxon>
        <taxon>Chloroflexota</taxon>
        <taxon>Caldilineae</taxon>
        <taxon>Caldilineales</taxon>
        <taxon>Caldilineaceae</taxon>
        <taxon>Litorilinea</taxon>
    </lineage>
</organism>